<reference evidence="6" key="2">
    <citation type="journal article" date="2015" name="J. Biotechnol.">
        <title>Complete genome sequence of Bifidobacterium bifidum JCM 1255(T) isolated from feces of a breast-fed infant.</title>
        <authorList>
            <person name="Morita H."/>
            <person name="Toh H."/>
            <person name="Oshima K."/>
            <person name="Nakano A."/>
            <person name="Shindo C."/>
            <person name="Komiya K."/>
            <person name="Arakawa K."/>
            <person name="Suda W."/>
            <person name="Honda K."/>
            <person name="Hattori M."/>
        </authorList>
    </citation>
    <scope>NUCLEOTIDE SEQUENCE [LARGE SCALE GENOMIC DNA]</scope>
    <source>
        <strain evidence="6">JCM 1255</strain>
    </source>
</reference>
<dbReference type="InterPro" id="IPR052021">
    <property type="entry name" value="Type-I_RS_S_subunit"/>
</dbReference>
<dbReference type="CDD" id="cd17288">
    <property type="entry name" value="RMtype1_S_LlaAI06ORF1089P_TRD1-CR1_like"/>
    <property type="match status" value="1"/>
</dbReference>
<evidence type="ECO:0000256" key="3">
    <source>
        <dbReference type="ARBA" id="ARBA00023125"/>
    </source>
</evidence>
<evidence type="ECO:0000256" key="1">
    <source>
        <dbReference type="ARBA" id="ARBA00010923"/>
    </source>
</evidence>
<protein>
    <recommendedName>
        <fullName evidence="4">Type I restriction modification DNA specificity domain-containing protein</fullName>
    </recommendedName>
</protein>
<keyword evidence="3" id="KW-0238">DNA-binding</keyword>
<dbReference type="PANTHER" id="PTHR30408:SF13">
    <property type="entry name" value="TYPE I RESTRICTION ENZYME HINDI SPECIFICITY SUBUNIT"/>
    <property type="match status" value="1"/>
</dbReference>
<dbReference type="Proteomes" id="UP000035063">
    <property type="component" value="Chromosome"/>
</dbReference>
<dbReference type="SUPFAM" id="SSF116734">
    <property type="entry name" value="DNA methylase specificity domain"/>
    <property type="match status" value="2"/>
</dbReference>
<evidence type="ECO:0000313" key="5">
    <source>
        <dbReference type="EMBL" id="BAQ98561.1"/>
    </source>
</evidence>
<dbReference type="InterPro" id="IPR000055">
    <property type="entry name" value="Restrct_endonuc_typeI_TRD"/>
</dbReference>
<keyword evidence="6" id="KW-1185">Reference proteome</keyword>
<gene>
    <name evidence="5" type="ORF">BBBF_1354</name>
</gene>
<evidence type="ECO:0000313" key="6">
    <source>
        <dbReference type="Proteomes" id="UP000035063"/>
    </source>
</evidence>
<dbReference type="RefSeq" id="WP_080744238.1">
    <property type="nucleotide sequence ID" value="NZ_AP012323.1"/>
</dbReference>
<proteinExistence type="inferred from homology"/>
<evidence type="ECO:0000259" key="4">
    <source>
        <dbReference type="Pfam" id="PF01420"/>
    </source>
</evidence>
<sequence>MTRLGDVCAIRYGKDHKKLSDGSIPTYGSGGIMRYVDTAICEQPSVLIPRKGTLGNLFYTDEPFWTVDTLFWTDIDQTKIVPKYLYYQLKQKDLASYNVGTAVPSLTVEVLNEIDLDVPSIDKQRRIVEVLNSFDSKIALNNRLNDYLLELVSSVFAYRFSNNVNTTELKNVLSISTKALKPQEHAGEIWEHYSIPAFDENHRPVFEPASGIKSNKYQIDSECILISKLNPSTKRIWMPYCSSNNAVCSTEFIVYRPYLKEYKSFYYAAIDSPRFTDYLLEHVSGSTGSRQRAQSKDTLNYLMPNPGKEEIKDFCTFADPIYRHIQINEQQTAKLELLRDALLPKLMSGEIDVSKVDLTQLTNNHLAGC</sequence>
<dbReference type="Gene3D" id="3.90.220.20">
    <property type="entry name" value="DNA methylase specificity domains"/>
    <property type="match status" value="2"/>
</dbReference>
<keyword evidence="2" id="KW-0680">Restriction system</keyword>
<reference evidence="5 6" key="1">
    <citation type="submission" date="2012-02" db="EMBL/GenBank/DDBJ databases">
        <title>Complete genome sequence of Bifidobacterium bifidum JCM 1255.</title>
        <authorList>
            <person name="Toh H."/>
            <person name="Oshima K."/>
            <person name="Morita H."/>
            <person name="Hattori M."/>
        </authorList>
    </citation>
    <scope>NUCLEOTIDE SEQUENCE [LARGE SCALE GENOMIC DNA]</scope>
    <source>
        <strain evidence="5 6">JCM 1255</strain>
    </source>
</reference>
<accession>A0ABM7ET19</accession>
<name>A0ABM7ET19_BIFBI</name>
<dbReference type="PANTHER" id="PTHR30408">
    <property type="entry name" value="TYPE-1 RESTRICTION ENZYME ECOKI SPECIFICITY PROTEIN"/>
    <property type="match status" value="1"/>
</dbReference>
<evidence type="ECO:0000256" key="2">
    <source>
        <dbReference type="ARBA" id="ARBA00022747"/>
    </source>
</evidence>
<dbReference type="EMBL" id="AP012323">
    <property type="protein sequence ID" value="BAQ98561.1"/>
    <property type="molecule type" value="Genomic_DNA"/>
</dbReference>
<dbReference type="Pfam" id="PF01420">
    <property type="entry name" value="Methylase_S"/>
    <property type="match status" value="1"/>
</dbReference>
<feature type="domain" description="Type I restriction modification DNA specificity" evidence="4">
    <location>
        <begin position="3"/>
        <end position="146"/>
    </location>
</feature>
<organism evidence="5 6">
    <name type="scientific">Bifidobacterium bifidum ATCC 29521 = JCM 1255 = DSM 20456</name>
    <dbReference type="NCBI Taxonomy" id="500634"/>
    <lineage>
        <taxon>Bacteria</taxon>
        <taxon>Bacillati</taxon>
        <taxon>Actinomycetota</taxon>
        <taxon>Actinomycetes</taxon>
        <taxon>Bifidobacteriales</taxon>
        <taxon>Bifidobacteriaceae</taxon>
        <taxon>Bifidobacterium</taxon>
    </lineage>
</organism>
<comment type="similarity">
    <text evidence="1">Belongs to the type-I restriction system S methylase family.</text>
</comment>
<dbReference type="InterPro" id="IPR044946">
    <property type="entry name" value="Restrct_endonuc_typeI_TRD_sf"/>
</dbReference>